<dbReference type="PANTHER" id="PTHR12760">
    <property type="entry name" value="TETRATRICOPEPTIDE REPEAT PROTEIN"/>
    <property type="match status" value="1"/>
</dbReference>
<evidence type="ECO:0000256" key="1">
    <source>
        <dbReference type="ARBA" id="ARBA00022737"/>
    </source>
</evidence>
<dbReference type="GO" id="GO:0072546">
    <property type="term" value="C:EMC complex"/>
    <property type="evidence" value="ECO:0007669"/>
    <property type="project" value="UniProtKB-UniRule"/>
</dbReference>
<evidence type="ECO:0000256" key="4">
    <source>
        <dbReference type="RuleBase" id="RU367091"/>
    </source>
</evidence>
<evidence type="ECO:0000256" key="2">
    <source>
        <dbReference type="ARBA" id="ARBA00022803"/>
    </source>
</evidence>
<evidence type="ECO:0000313" key="7">
    <source>
        <dbReference type="Proteomes" id="UP001178507"/>
    </source>
</evidence>
<dbReference type="Pfam" id="PF22890">
    <property type="entry name" value="TPR_EMC2"/>
    <property type="match status" value="1"/>
</dbReference>
<dbReference type="EMBL" id="CAUJNA010001408">
    <property type="protein sequence ID" value="CAJ1386734.1"/>
    <property type="molecule type" value="Genomic_DNA"/>
</dbReference>
<dbReference type="InterPro" id="IPR039856">
    <property type="entry name" value="EMC2-like"/>
</dbReference>
<name>A0AA36N1Z6_9DINO</name>
<dbReference type="Proteomes" id="UP001178507">
    <property type="component" value="Unassembled WGS sequence"/>
</dbReference>
<dbReference type="SUPFAM" id="SSF48452">
    <property type="entry name" value="TPR-like"/>
    <property type="match status" value="1"/>
</dbReference>
<reference evidence="6" key="1">
    <citation type="submission" date="2023-08" db="EMBL/GenBank/DDBJ databases">
        <authorList>
            <person name="Chen Y."/>
            <person name="Shah S."/>
            <person name="Dougan E. K."/>
            <person name="Thang M."/>
            <person name="Chan C."/>
        </authorList>
    </citation>
    <scope>NUCLEOTIDE SEQUENCE</scope>
</reference>
<dbReference type="InterPro" id="IPR011990">
    <property type="entry name" value="TPR-like_helical_dom_sf"/>
</dbReference>
<keyword evidence="7" id="KW-1185">Reference proteome</keyword>
<comment type="subcellular location">
    <subcellularLocation>
        <location evidence="4">Endoplasmic reticulum membrane</location>
        <topology evidence="4">Peripheral membrane protein</topology>
        <orientation evidence="4">Cytoplasmic side</orientation>
    </subcellularLocation>
</comment>
<keyword evidence="4" id="KW-0256">Endoplasmic reticulum</keyword>
<evidence type="ECO:0000259" key="5">
    <source>
        <dbReference type="Pfam" id="PF22890"/>
    </source>
</evidence>
<dbReference type="PROSITE" id="PS50005">
    <property type="entry name" value="TPR"/>
    <property type="match status" value="1"/>
</dbReference>
<proteinExistence type="inferred from homology"/>
<dbReference type="SMART" id="SM00028">
    <property type="entry name" value="TPR"/>
    <property type="match status" value="3"/>
</dbReference>
<sequence>MEPGEYEALVARANSGGAMELLQFMRTHKIHQPELVLLHGSRLVKSRGLGNELWTVLEQVFLAAAELGCDQWRDYCLKELTTKFPSSLRVERLKGIEKESLGEWKEAEKLYQKILATKPEDTLTHKRLIAMHKQSGKVPEAIEAINTYLDSFTTDSEVWHELGELYIEQGTLQRAAFCFEELIVQNPRSMYTILTYAELLYSTGDLENSRKYFSLACYVDGANLRALWGLFTCNMALAEKDKSREKSKQFQELQKFTMEKLRAAYKGLGAQGQVALKLLAAVPTVSAS</sequence>
<comment type="function">
    <text evidence="4">Part of the endoplasmic reticulum membrane protein complex (EMC) that enables the energy-independent insertion into endoplasmic reticulum membranes of newly synthesized membrane proteins.</text>
</comment>
<organism evidence="6 7">
    <name type="scientific">Effrenium voratum</name>
    <dbReference type="NCBI Taxonomy" id="2562239"/>
    <lineage>
        <taxon>Eukaryota</taxon>
        <taxon>Sar</taxon>
        <taxon>Alveolata</taxon>
        <taxon>Dinophyceae</taxon>
        <taxon>Suessiales</taxon>
        <taxon>Symbiodiniaceae</taxon>
        <taxon>Effrenium</taxon>
    </lineage>
</organism>
<dbReference type="InterPro" id="IPR055217">
    <property type="entry name" value="TPR_EMC2"/>
</dbReference>
<evidence type="ECO:0000313" key="6">
    <source>
        <dbReference type="EMBL" id="CAJ1386734.1"/>
    </source>
</evidence>
<accession>A0AA36N1Z6</accession>
<gene>
    <name evidence="6" type="ORF">EVOR1521_LOCUS12956</name>
</gene>
<feature type="repeat" description="TPR" evidence="3">
    <location>
        <begin position="156"/>
        <end position="189"/>
    </location>
</feature>
<protein>
    <recommendedName>
        <fullName evidence="4">ER membrane protein complex subunit 2</fullName>
    </recommendedName>
</protein>
<feature type="domain" description="EMC2 TPR-like" evidence="5">
    <location>
        <begin position="91"/>
        <end position="199"/>
    </location>
</feature>
<comment type="similarity">
    <text evidence="4">Belongs to the EMC2 family.</text>
</comment>
<evidence type="ECO:0000256" key="3">
    <source>
        <dbReference type="PROSITE-ProRule" id="PRU00339"/>
    </source>
</evidence>
<comment type="caution">
    <text evidence="6">The sequence shown here is derived from an EMBL/GenBank/DDBJ whole genome shotgun (WGS) entry which is preliminary data.</text>
</comment>
<dbReference type="InterPro" id="IPR019734">
    <property type="entry name" value="TPR_rpt"/>
</dbReference>
<dbReference type="AlphaFoldDB" id="A0AA36N1Z6"/>
<dbReference type="Gene3D" id="1.25.40.10">
    <property type="entry name" value="Tetratricopeptide repeat domain"/>
    <property type="match status" value="1"/>
</dbReference>
<keyword evidence="1" id="KW-0677">Repeat</keyword>
<keyword evidence="4" id="KW-0472">Membrane</keyword>
<keyword evidence="2 3" id="KW-0802">TPR repeat</keyword>
<comment type="subunit">
    <text evidence="4">Component of the ER membrane protein complex (EMC).</text>
</comment>